<accession>A0A1Y5SEC4</accession>
<feature type="transmembrane region" description="Helical" evidence="1">
    <location>
        <begin position="6"/>
        <end position="25"/>
    </location>
</feature>
<sequence>MTNQIAIWLGVFILGGLMLDMTLFGTEHVYFLGKKFYEFLEWLAFWR</sequence>
<reference evidence="2 3" key="1">
    <citation type="submission" date="2017-03" db="EMBL/GenBank/DDBJ databases">
        <authorList>
            <person name="Afonso C.L."/>
            <person name="Miller P.J."/>
            <person name="Scott M.A."/>
            <person name="Spackman E."/>
            <person name="Goraichik I."/>
            <person name="Dimitrov K.M."/>
            <person name="Suarez D.L."/>
            <person name="Swayne D.E."/>
        </authorList>
    </citation>
    <scope>NUCLEOTIDE SEQUENCE [LARGE SCALE GENOMIC DNA]</scope>
    <source>
        <strain evidence="2 3">CECT 7639</strain>
    </source>
</reference>
<dbReference type="AlphaFoldDB" id="A0A1Y5SEC4"/>
<evidence type="ECO:0000313" key="2">
    <source>
        <dbReference type="EMBL" id="SLN38777.1"/>
    </source>
</evidence>
<keyword evidence="1" id="KW-1133">Transmembrane helix</keyword>
<keyword evidence="1" id="KW-0472">Membrane</keyword>
<dbReference type="EMBL" id="FWFO01000001">
    <property type="protein sequence ID" value="SLN38777.1"/>
    <property type="molecule type" value="Genomic_DNA"/>
</dbReference>
<evidence type="ECO:0000313" key="3">
    <source>
        <dbReference type="Proteomes" id="UP000193077"/>
    </source>
</evidence>
<evidence type="ECO:0000256" key="1">
    <source>
        <dbReference type="SAM" id="Phobius"/>
    </source>
</evidence>
<name>A0A1Y5SEC4_9RHOB</name>
<dbReference type="Proteomes" id="UP000193077">
    <property type="component" value="Unassembled WGS sequence"/>
</dbReference>
<keyword evidence="3" id="KW-1185">Reference proteome</keyword>
<dbReference type="RefSeq" id="WP_165759790.1">
    <property type="nucleotide sequence ID" value="NZ_FWFO01000001.1"/>
</dbReference>
<evidence type="ECO:0008006" key="4">
    <source>
        <dbReference type="Google" id="ProtNLM"/>
    </source>
</evidence>
<protein>
    <recommendedName>
        <fullName evidence="4">Glyceraldehyde-3-phosphate dehydrogenase</fullName>
    </recommendedName>
</protein>
<proteinExistence type="predicted"/>
<organism evidence="2 3">
    <name type="scientific">Falsiruegeria litorea R37</name>
    <dbReference type="NCBI Taxonomy" id="1200284"/>
    <lineage>
        <taxon>Bacteria</taxon>
        <taxon>Pseudomonadati</taxon>
        <taxon>Pseudomonadota</taxon>
        <taxon>Alphaproteobacteria</taxon>
        <taxon>Rhodobacterales</taxon>
        <taxon>Roseobacteraceae</taxon>
        <taxon>Falsiruegeria</taxon>
    </lineage>
</organism>
<gene>
    <name evidence="2" type="ORF">TRL7639_01966</name>
</gene>
<keyword evidence="1" id="KW-0812">Transmembrane</keyword>